<dbReference type="EMBL" id="BDGU01000306">
    <property type="protein sequence ID" value="GAW06210.1"/>
    <property type="molecule type" value="Genomic_DNA"/>
</dbReference>
<organism evidence="2 3">
    <name type="scientific">Lentinula edodes</name>
    <name type="common">Shiitake mushroom</name>
    <name type="synonym">Lentinus edodes</name>
    <dbReference type="NCBI Taxonomy" id="5353"/>
    <lineage>
        <taxon>Eukaryota</taxon>
        <taxon>Fungi</taxon>
        <taxon>Dikarya</taxon>
        <taxon>Basidiomycota</taxon>
        <taxon>Agaricomycotina</taxon>
        <taxon>Agaricomycetes</taxon>
        <taxon>Agaricomycetidae</taxon>
        <taxon>Agaricales</taxon>
        <taxon>Marasmiineae</taxon>
        <taxon>Omphalotaceae</taxon>
        <taxon>Lentinula</taxon>
    </lineage>
</organism>
<accession>A0A1Q3EG98</accession>
<protein>
    <submittedName>
        <fullName evidence="2">Uncharacterized protein</fullName>
    </submittedName>
</protein>
<evidence type="ECO:0000256" key="1">
    <source>
        <dbReference type="SAM" id="Coils"/>
    </source>
</evidence>
<evidence type="ECO:0000313" key="2">
    <source>
        <dbReference type="EMBL" id="GAW06210.1"/>
    </source>
</evidence>
<name>A0A1Q3EG98_LENED</name>
<sequence length="179" mass="20532">MLRHSSSLGLRIYKIAVTHRSILGPFRGYRRLRASTGSTADARDAALIKKLESQLAELKKTIKEEEEDAHKFLERHASGEQAKADKQNQYVWFWEKALSDDDRKKLASLNIKSLDDLQAAYHEADVAMTTPPFPKSEKLDPRLRIAHNLHMRIPEKIAAARRQSTLSRLNLKRFWGGMI</sequence>
<proteinExistence type="predicted"/>
<comment type="caution">
    <text evidence="2">The sequence shown here is derived from an EMBL/GenBank/DDBJ whole genome shotgun (WGS) entry which is preliminary data.</text>
</comment>
<reference evidence="2 3" key="1">
    <citation type="submission" date="2016-08" db="EMBL/GenBank/DDBJ databases">
        <authorList>
            <consortium name="Lentinula edodes genome sequencing consortium"/>
            <person name="Sakamoto Y."/>
            <person name="Nakade K."/>
            <person name="Sato S."/>
            <person name="Yoshida Y."/>
            <person name="Miyazaki K."/>
            <person name="Natsume S."/>
            <person name="Konno N."/>
        </authorList>
    </citation>
    <scope>NUCLEOTIDE SEQUENCE [LARGE SCALE GENOMIC DNA]</scope>
    <source>
        <strain evidence="2 3">NBRC 111202</strain>
    </source>
</reference>
<gene>
    <name evidence="2" type="ORF">LENED_008113</name>
</gene>
<keyword evidence="3" id="KW-1185">Reference proteome</keyword>
<keyword evidence="1" id="KW-0175">Coiled coil</keyword>
<reference evidence="2 3" key="2">
    <citation type="submission" date="2017-02" db="EMBL/GenBank/DDBJ databases">
        <title>A genome survey and senescence transcriptome analysis in Lentinula edodes.</title>
        <authorList>
            <person name="Sakamoto Y."/>
            <person name="Nakade K."/>
            <person name="Sato S."/>
            <person name="Yoshida Y."/>
            <person name="Miyazaki K."/>
            <person name="Natsume S."/>
            <person name="Konno N."/>
        </authorList>
    </citation>
    <scope>NUCLEOTIDE SEQUENCE [LARGE SCALE GENOMIC DNA]</scope>
    <source>
        <strain evidence="2 3">NBRC 111202</strain>
    </source>
</reference>
<dbReference type="Proteomes" id="UP000188533">
    <property type="component" value="Unassembled WGS sequence"/>
</dbReference>
<dbReference type="AlphaFoldDB" id="A0A1Q3EG98"/>
<evidence type="ECO:0000313" key="3">
    <source>
        <dbReference type="Proteomes" id="UP000188533"/>
    </source>
</evidence>
<feature type="coiled-coil region" evidence="1">
    <location>
        <begin position="48"/>
        <end position="75"/>
    </location>
</feature>